<keyword evidence="5 8" id="KW-0812">Transmembrane</keyword>
<evidence type="ECO:0000256" key="5">
    <source>
        <dbReference type="ARBA" id="ARBA00022692"/>
    </source>
</evidence>
<feature type="transmembrane region" description="Helical" evidence="8">
    <location>
        <begin position="176"/>
        <end position="192"/>
    </location>
</feature>
<evidence type="ECO:0000256" key="7">
    <source>
        <dbReference type="ARBA" id="ARBA00023136"/>
    </source>
</evidence>
<dbReference type="InterPro" id="IPR013525">
    <property type="entry name" value="ABC2_TM"/>
</dbReference>
<feature type="transmembrane region" description="Helical" evidence="8">
    <location>
        <begin position="113"/>
        <end position="134"/>
    </location>
</feature>
<sequence>MKSYLKELNGSKDLILRLSKSDFWTKYSNSYFGISWAFIQPIAILITYWFVFQIGFRVVPLNNVPYILWLICGLVPWFFFSEALSNATNSFLEYSYLVKKVVFKKSVIPSIKIISALYIHLCFLFFIVYLFFFYGFNPDVYNLQVIYYMLCMLILLISVTYITASIVVFFRDLNQIISIFLQFGVWLTPILWQPEMFPEKFHFFLKLNPMFYIVEGYRDSFFNSVWFWEKPLLSLYFWILTIMLFFIGTFVYKKLQKHFSDVL</sequence>
<keyword evidence="7 8" id="KW-0472">Membrane</keyword>
<feature type="transmembrane region" description="Helical" evidence="8">
    <location>
        <begin position="30"/>
        <end position="51"/>
    </location>
</feature>
<comment type="caution">
    <text evidence="10">The sequence shown here is derived from an EMBL/GenBank/DDBJ whole genome shotgun (WGS) entry which is preliminary data.</text>
</comment>
<evidence type="ECO:0000256" key="4">
    <source>
        <dbReference type="ARBA" id="ARBA00022475"/>
    </source>
</evidence>
<keyword evidence="6 8" id="KW-1133">Transmembrane helix</keyword>
<organism evidence="10 11">
    <name type="scientific">Paenibacillus gallinarum</name>
    <dbReference type="NCBI Taxonomy" id="2762232"/>
    <lineage>
        <taxon>Bacteria</taxon>
        <taxon>Bacillati</taxon>
        <taxon>Bacillota</taxon>
        <taxon>Bacilli</taxon>
        <taxon>Bacillales</taxon>
        <taxon>Paenibacillaceae</taxon>
        <taxon>Paenibacillus</taxon>
    </lineage>
</organism>
<dbReference type="EMBL" id="JACSQL010000005">
    <property type="protein sequence ID" value="MBD7968902.1"/>
    <property type="molecule type" value="Genomic_DNA"/>
</dbReference>
<feature type="domain" description="ABC transmembrane type-2" evidence="9">
    <location>
        <begin position="32"/>
        <end position="255"/>
    </location>
</feature>
<evidence type="ECO:0000256" key="8">
    <source>
        <dbReference type="RuleBase" id="RU361157"/>
    </source>
</evidence>
<keyword evidence="3 8" id="KW-0813">Transport</keyword>
<feature type="transmembrane region" description="Helical" evidence="8">
    <location>
        <begin position="66"/>
        <end position="92"/>
    </location>
</feature>
<dbReference type="PROSITE" id="PS51012">
    <property type="entry name" value="ABC_TM2"/>
    <property type="match status" value="1"/>
</dbReference>
<dbReference type="PANTHER" id="PTHR30413:SF10">
    <property type="entry name" value="CAPSULE POLYSACCHARIDE EXPORT INNER-MEMBRANE PROTEIN CTRC"/>
    <property type="match status" value="1"/>
</dbReference>
<evidence type="ECO:0000256" key="3">
    <source>
        <dbReference type="ARBA" id="ARBA00022448"/>
    </source>
</evidence>
<dbReference type="PANTHER" id="PTHR30413">
    <property type="entry name" value="INNER MEMBRANE TRANSPORT PERMEASE"/>
    <property type="match status" value="1"/>
</dbReference>
<dbReference type="InterPro" id="IPR047817">
    <property type="entry name" value="ABC2_TM_bact-type"/>
</dbReference>
<evidence type="ECO:0000256" key="1">
    <source>
        <dbReference type="ARBA" id="ARBA00004651"/>
    </source>
</evidence>
<comment type="subcellular location">
    <subcellularLocation>
        <location evidence="1 8">Cell membrane</location>
        <topology evidence="1 8">Multi-pass membrane protein</topology>
    </subcellularLocation>
</comment>
<evidence type="ECO:0000313" key="11">
    <source>
        <dbReference type="Proteomes" id="UP000608071"/>
    </source>
</evidence>
<evidence type="ECO:0000313" key="10">
    <source>
        <dbReference type="EMBL" id="MBD7968902.1"/>
    </source>
</evidence>
<keyword evidence="4 8" id="KW-1003">Cell membrane</keyword>
<evidence type="ECO:0000256" key="6">
    <source>
        <dbReference type="ARBA" id="ARBA00022989"/>
    </source>
</evidence>
<keyword evidence="11" id="KW-1185">Reference proteome</keyword>
<name>A0ABR8SZF5_9BACL</name>
<dbReference type="RefSeq" id="WP_191800418.1">
    <property type="nucleotide sequence ID" value="NZ_JACSQL010000005.1"/>
</dbReference>
<dbReference type="Proteomes" id="UP000608071">
    <property type="component" value="Unassembled WGS sequence"/>
</dbReference>
<evidence type="ECO:0000259" key="9">
    <source>
        <dbReference type="PROSITE" id="PS51012"/>
    </source>
</evidence>
<reference evidence="10 11" key="1">
    <citation type="submission" date="2020-08" db="EMBL/GenBank/DDBJ databases">
        <title>A Genomic Blueprint of the Chicken Gut Microbiome.</title>
        <authorList>
            <person name="Gilroy R."/>
            <person name="Ravi A."/>
            <person name="Getino M."/>
            <person name="Pursley I."/>
            <person name="Horton D.L."/>
            <person name="Alikhan N.-F."/>
            <person name="Baker D."/>
            <person name="Gharbi K."/>
            <person name="Hall N."/>
            <person name="Watson M."/>
            <person name="Adriaenssens E.M."/>
            <person name="Foster-Nyarko E."/>
            <person name="Jarju S."/>
            <person name="Secka A."/>
            <person name="Antonio M."/>
            <person name="Oren A."/>
            <person name="Chaudhuri R."/>
            <person name="La Ragione R.M."/>
            <person name="Hildebrand F."/>
            <person name="Pallen M.J."/>
        </authorList>
    </citation>
    <scope>NUCLEOTIDE SEQUENCE [LARGE SCALE GENOMIC DNA]</scope>
    <source>
        <strain evidence="10 11">Sa2BVA9</strain>
    </source>
</reference>
<proteinExistence type="inferred from homology"/>
<gene>
    <name evidence="10" type="ORF">H9647_12575</name>
</gene>
<feature type="transmembrane region" description="Helical" evidence="8">
    <location>
        <begin position="146"/>
        <end position="169"/>
    </location>
</feature>
<feature type="transmembrane region" description="Helical" evidence="8">
    <location>
        <begin position="235"/>
        <end position="252"/>
    </location>
</feature>
<protein>
    <recommendedName>
        <fullName evidence="8">Transport permease protein</fullName>
    </recommendedName>
</protein>
<dbReference type="Pfam" id="PF01061">
    <property type="entry name" value="ABC2_membrane"/>
    <property type="match status" value="1"/>
</dbReference>
<evidence type="ECO:0000256" key="2">
    <source>
        <dbReference type="ARBA" id="ARBA00007783"/>
    </source>
</evidence>
<comment type="similarity">
    <text evidence="2 8">Belongs to the ABC-2 integral membrane protein family.</text>
</comment>
<accession>A0ABR8SZF5</accession>